<dbReference type="RefSeq" id="WP_173570754.1">
    <property type="nucleotide sequence ID" value="NZ_WOSY01000012.1"/>
</dbReference>
<evidence type="ECO:0000313" key="3">
    <source>
        <dbReference type="Proteomes" id="UP000631653"/>
    </source>
</evidence>
<reference evidence="2 3" key="1">
    <citation type="journal article" date="2020" name="Int. J. Syst. Evol. Microbiol.">
        <title>Novel acetic acid bacteria from cider fermentations: Acetobacter conturbans sp. nov. and Acetobacter fallax sp. nov.</title>
        <authorList>
            <person name="Sombolestani A.S."/>
            <person name="Cleenwerck I."/>
            <person name="Cnockaert M."/>
            <person name="Borremans W."/>
            <person name="Wieme A.D."/>
            <person name="De Vuyst L."/>
            <person name="Vandamme P."/>
        </authorList>
    </citation>
    <scope>NUCLEOTIDE SEQUENCE [LARGE SCALE GENOMIC DNA]</scope>
    <source>
        <strain evidence="2 3">LMG 1627</strain>
    </source>
</reference>
<organism evidence="2 3">
    <name type="scientific">Acetobacter conturbans</name>
    <dbReference type="NCBI Taxonomy" id="1737472"/>
    <lineage>
        <taxon>Bacteria</taxon>
        <taxon>Pseudomonadati</taxon>
        <taxon>Pseudomonadota</taxon>
        <taxon>Alphaproteobacteria</taxon>
        <taxon>Acetobacterales</taxon>
        <taxon>Acetobacteraceae</taxon>
        <taxon>Acetobacter</taxon>
    </lineage>
</organism>
<dbReference type="Proteomes" id="UP000631653">
    <property type="component" value="Unassembled WGS sequence"/>
</dbReference>
<evidence type="ECO:0000259" key="1">
    <source>
        <dbReference type="Pfam" id="PF10074"/>
    </source>
</evidence>
<keyword evidence="3" id="KW-1185">Reference proteome</keyword>
<evidence type="ECO:0000313" key="2">
    <source>
        <dbReference type="EMBL" id="NHN89418.1"/>
    </source>
</evidence>
<accession>A0ABX0K500</accession>
<comment type="caution">
    <text evidence="2">The sequence shown here is derived from an EMBL/GenBank/DDBJ whole genome shotgun (WGS) entry which is preliminary data.</text>
</comment>
<dbReference type="Pfam" id="PF10074">
    <property type="entry name" value="RovC_DNA-bd"/>
    <property type="match status" value="1"/>
</dbReference>
<proteinExistence type="predicted"/>
<gene>
    <name evidence="2" type="ORF">GOB81_12385</name>
</gene>
<dbReference type="EMBL" id="WOSY01000012">
    <property type="protein sequence ID" value="NHN89418.1"/>
    <property type="molecule type" value="Genomic_DNA"/>
</dbReference>
<name>A0ABX0K500_9PROT</name>
<protein>
    <submittedName>
        <fullName evidence="2">DUF2285 domain-containing protein</fullName>
    </submittedName>
</protein>
<sequence>MGSLSPEQGSGIVAFVLHDSDDCQHLQIRSPAARCRAAALIPLDGGEEIRIAELRRFLKRLTGTNVPRLPRKLSLSRYRAWQTADAICAYAGQTAGASQREIGRVLDPSVRSMNARQWDTSSQRSRVGRLLKMARRMTEGREYFSLLRPVRFRLKT</sequence>
<feature type="domain" description="T6SS Transcription factor RovC-like DNA binding" evidence="1">
    <location>
        <begin position="40"/>
        <end position="148"/>
    </location>
</feature>
<dbReference type="InterPro" id="IPR018754">
    <property type="entry name" value="RovC-like_DNA-bd"/>
</dbReference>